<feature type="compositionally biased region" description="Basic and acidic residues" evidence="2">
    <location>
        <begin position="421"/>
        <end position="437"/>
    </location>
</feature>
<name>A0A8K0JI90_9TREE</name>
<dbReference type="PANTHER" id="PTHR23329">
    <property type="entry name" value="TUFTELIN-INTERACTING PROTEIN 11-RELATED"/>
    <property type="match status" value="1"/>
</dbReference>
<dbReference type="GO" id="GO:0003676">
    <property type="term" value="F:nucleic acid binding"/>
    <property type="evidence" value="ECO:0007669"/>
    <property type="project" value="InterPro"/>
</dbReference>
<comment type="similarity">
    <text evidence="1">Belongs to the TFP11/STIP family.</text>
</comment>
<dbReference type="InterPro" id="IPR000467">
    <property type="entry name" value="G_patch_dom"/>
</dbReference>
<dbReference type="Proteomes" id="UP000812966">
    <property type="component" value="Unassembled WGS sequence"/>
</dbReference>
<feature type="compositionally biased region" description="Basic and acidic residues" evidence="2">
    <location>
        <begin position="236"/>
        <end position="251"/>
    </location>
</feature>
<feature type="compositionally biased region" description="Gly residues" evidence="2">
    <location>
        <begin position="179"/>
        <end position="197"/>
    </location>
</feature>
<proteinExistence type="inferred from homology"/>
<reference evidence="4" key="1">
    <citation type="submission" date="2020-04" db="EMBL/GenBank/DDBJ databases">
        <title>Analysis of mating type loci in Filobasidium floriforme.</title>
        <authorList>
            <person name="Nowrousian M."/>
        </authorList>
    </citation>
    <scope>NUCLEOTIDE SEQUENCE</scope>
    <source>
        <strain evidence="4">CBS 6242</strain>
    </source>
</reference>
<feature type="compositionally biased region" description="Acidic residues" evidence="2">
    <location>
        <begin position="113"/>
        <end position="129"/>
    </location>
</feature>
<dbReference type="Pfam" id="PF07842">
    <property type="entry name" value="GCFC"/>
    <property type="match status" value="1"/>
</dbReference>
<feature type="compositionally biased region" description="Basic and acidic residues" evidence="2">
    <location>
        <begin position="387"/>
        <end position="412"/>
    </location>
</feature>
<dbReference type="SMART" id="SM00443">
    <property type="entry name" value="G_patch"/>
    <property type="match status" value="1"/>
</dbReference>
<dbReference type="GO" id="GO:0071008">
    <property type="term" value="C:U2-type post-mRNA release spliceosomal complex"/>
    <property type="evidence" value="ECO:0007669"/>
    <property type="project" value="TreeGrafter"/>
</dbReference>
<feature type="region of interest" description="Disordered" evidence="2">
    <location>
        <begin position="379"/>
        <end position="437"/>
    </location>
</feature>
<feature type="compositionally biased region" description="Basic and acidic residues" evidence="2">
    <location>
        <begin position="138"/>
        <end position="150"/>
    </location>
</feature>
<feature type="region of interest" description="Disordered" evidence="2">
    <location>
        <begin position="1"/>
        <end position="330"/>
    </location>
</feature>
<feature type="compositionally biased region" description="Polar residues" evidence="2">
    <location>
        <begin position="207"/>
        <end position="233"/>
    </location>
</feature>
<feature type="compositionally biased region" description="Polar residues" evidence="2">
    <location>
        <begin position="93"/>
        <end position="105"/>
    </location>
</feature>
<dbReference type="InterPro" id="IPR022783">
    <property type="entry name" value="GCFC_dom"/>
</dbReference>
<evidence type="ECO:0000313" key="5">
    <source>
        <dbReference type="Proteomes" id="UP000812966"/>
    </source>
</evidence>
<dbReference type="InterPro" id="IPR045211">
    <property type="entry name" value="TFP11/STIP/Ntr1"/>
</dbReference>
<gene>
    <name evidence="4" type="ORF">FFLO_05900</name>
</gene>
<dbReference type="GO" id="GO:0000390">
    <property type="term" value="P:spliceosomal complex disassembly"/>
    <property type="evidence" value="ECO:0007669"/>
    <property type="project" value="InterPro"/>
</dbReference>
<evidence type="ECO:0000256" key="1">
    <source>
        <dbReference type="ARBA" id="ARBA00010900"/>
    </source>
</evidence>
<dbReference type="PANTHER" id="PTHR23329:SF1">
    <property type="entry name" value="TUFTELIN-INTERACTING PROTEIN 11"/>
    <property type="match status" value="1"/>
</dbReference>
<feature type="domain" description="G-patch" evidence="3">
    <location>
        <begin position="341"/>
        <end position="388"/>
    </location>
</feature>
<dbReference type="PROSITE" id="PS50174">
    <property type="entry name" value="G_PATCH"/>
    <property type="match status" value="1"/>
</dbReference>
<keyword evidence="5" id="KW-1185">Reference proteome</keyword>
<evidence type="ECO:0000259" key="3">
    <source>
        <dbReference type="PROSITE" id="PS50174"/>
    </source>
</evidence>
<evidence type="ECO:0000256" key="2">
    <source>
        <dbReference type="SAM" id="MobiDB-lite"/>
    </source>
</evidence>
<organism evidence="4 5">
    <name type="scientific">Filobasidium floriforme</name>
    <dbReference type="NCBI Taxonomy" id="5210"/>
    <lineage>
        <taxon>Eukaryota</taxon>
        <taxon>Fungi</taxon>
        <taxon>Dikarya</taxon>
        <taxon>Basidiomycota</taxon>
        <taxon>Agaricomycotina</taxon>
        <taxon>Tremellomycetes</taxon>
        <taxon>Filobasidiales</taxon>
        <taxon>Filobasidiaceae</taxon>
        <taxon>Filobasidium</taxon>
    </lineage>
</organism>
<feature type="compositionally biased region" description="Basic and acidic residues" evidence="2">
    <location>
        <begin position="24"/>
        <end position="45"/>
    </location>
</feature>
<feature type="compositionally biased region" description="Low complexity" evidence="2">
    <location>
        <begin position="298"/>
        <end position="311"/>
    </location>
</feature>
<accession>A0A8K0JI90</accession>
<dbReference type="Pfam" id="PF01585">
    <property type="entry name" value="G-patch"/>
    <property type="match status" value="1"/>
</dbReference>
<dbReference type="EMBL" id="JABELV010000165">
    <property type="protein sequence ID" value="KAG7528840.1"/>
    <property type="molecule type" value="Genomic_DNA"/>
</dbReference>
<protein>
    <recommendedName>
        <fullName evidence="3">G-patch domain-containing protein</fullName>
    </recommendedName>
</protein>
<comment type="caution">
    <text evidence="4">The sequence shown here is derived from an EMBL/GenBank/DDBJ whole genome shotgun (WGS) entry which is preliminary data.</text>
</comment>
<sequence>MARRKKDYASDYSSDSGASGSDGYDVHRDDNPDERAERELFEQRTGRKKRRLNRGDGKASAWEGIFGEDDEDSGRFEQRKGKRNAAFKAPTFVTKSESQATTSKQPQEKIAPSDDDGSSDSDSSSEEAVEPLAQDQQPEDKGPVRTRENSYSDDEPQGGLGLGMGAARAASESSMPSRGGFGGIGSSRGRGGGGIGIGSTRAGAGFGSSSSTPTRPITMSSFAKSTGTEQAQADANEAKEQQTKPEPRPEVVSRASNDNLGGIGTAKRHEIEVAEEEALYPSDPAHAMPQSFGRERPATPQRSRPARQQQAFRTEVEPEASSSKPKLSVTAKDLNHLRSIAGSFGARLLAKQGWTPGKGLGRDEDGKAVPIEANVGLARGQGIGKGVRTEQSRREAKERGEVLDASSDEEREKRRKKKEKKKEPAPGKGAKAEWKREKKVKVKVEHKTYDELVAEAAAGGAAGSTGIGLVLDARGGELKEVSSLADLSLSARAATEWTPTGEKMQLPELRHNLRLILESTKGDVQALIKEGQAVRMRREWAKRETQRLKKEEDIEAEKVRRLEEIQRVVGEIEAKLETVDQRSTDPLLSLEPEMHKMIDQFKTEYEEYDLDEVLVGAMTQALGTVFRNWQPLADTDTLLAILRPWRKAFRFSDPDTVNEDATLSQIYGTGEDVSSNGGRRAHSSVMTPYEAMLDKLWLPRVRSALNNDWNVLDPRPAVKLLESWSPLLPRFMRDNVLNQLILPKISSQVGEWNPRRQRPGSEYSLASIVFPWLSVLQDRFDGVLDEAKVRIGETMKRWSVKESIPDEWKLWRDVFSKGKWDTLMLLNIVPKLAAHIDSDFEVNPLDQKMEPLDRVLRWSGLLRDSTFAQIIEEKFFPTWLDTLHFWLIQPDYSAGEVASWYHFWKEHFANYNTSKGDRLTESKGIDHGFRAGLSLMNDAMALGADAPKRLVKPTFIPLRDRKSSDKKSKLSSRGRTAAFAQPTGSEVTFRSIAEQYAADRNLLFIPTGRSHTTTGKQLFKVARGLDARGVTVYVGDDAVYAQVKDGSFRAVLLDDMVKMASA</sequence>
<dbReference type="AlphaFoldDB" id="A0A8K0JI90"/>
<dbReference type="OrthoDB" id="4822at2759"/>
<evidence type="ECO:0000313" key="4">
    <source>
        <dbReference type="EMBL" id="KAG7528840.1"/>
    </source>
</evidence>
<feature type="compositionally biased region" description="Low complexity" evidence="2">
    <location>
        <begin position="10"/>
        <end position="23"/>
    </location>
</feature>